<protein>
    <submittedName>
        <fullName evidence="1">Uncharacterized protein</fullName>
    </submittedName>
</protein>
<gene>
    <name evidence="1" type="ORF">TM448B01758_0008</name>
</gene>
<reference evidence="1" key="1">
    <citation type="submission" date="2020-03" db="EMBL/GenBank/DDBJ databases">
        <title>The deep terrestrial virosphere.</title>
        <authorList>
            <person name="Holmfeldt K."/>
            <person name="Nilsson E."/>
            <person name="Simone D."/>
            <person name="Lopez-Fernandez M."/>
            <person name="Wu X."/>
            <person name="de Brujin I."/>
            <person name="Lundin D."/>
            <person name="Andersson A."/>
            <person name="Bertilsson S."/>
            <person name="Dopson M."/>
        </authorList>
    </citation>
    <scope>NUCLEOTIDE SEQUENCE</scope>
    <source>
        <strain evidence="1">TM448B01758</strain>
    </source>
</reference>
<name>A0A6M3XPR9_9ZZZZ</name>
<dbReference type="EMBL" id="MT144820">
    <property type="protein sequence ID" value="QJH99984.1"/>
    <property type="molecule type" value="Genomic_DNA"/>
</dbReference>
<evidence type="ECO:0000313" key="1">
    <source>
        <dbReference type="EMBL" id="QJH99984.1"/>
    </source>
</evidence>
<accession>A0A6M3XPR9</accession>
<organism evidence="1">
    <name type="scientific">viral metagenome</name>
    <dbReference type="NCBI Taxonomy" id="1070528"/>
    <lineage>
        <taxon>unclassified sequences</taxon>
        <taxon>metagenomes</taxon>
        <taxon>organismal metagenomes</taxon>
    </lineage>
</organism>
<proteinExistence type="predicted"/>
<sequence>MADHYDTSFWAKKVAGVQSDPLVSVRPSAVPPELITPPHPAPPYIEPTSTPSTVQSDFQAQLDKLAARKEKGMPLFLAALATPGAAISNMAQGTYEAWKQLPEKVDEAKKGKYDLDYWAGRVLDAMIGGSPGSQGSRVATSGPRSPFPKGEIVESLVGSTARKGPWYSFLYKTLSEGRAGKFDLGANPKAKSLLSMLRKAGVNEDELVGTGLTELLTNLGQERITLESVKDFVRKHPMQMPKVTTLAESAGVDLAPQYSPSTYPAFNLPGEVGAYREVLYHYPSKTGGSFESPHFEGAYAKDLMAHSRGHLRTLPNGKKAMHIDEAQSDLHQRGSVEGYTDFSKLPSVTKRLNEVEVEMQNHYVESPTYQGKVWYERALALEREYNSLMDEQRALKSKSIVPETPYKTSWHKLVIRDWMQRAIDEGAEGVSWTSAAQQAKRYNRLANKMEWSRTADGSYEITFTSPTGRTQAVYTTAQKIESDTSRNVARIIKDQEATGAKTGLVEGEFLVQAQLYEKIYDKDFVKFFKSEYGLEAKKIPGGKTEGLSSKYDIIPVDELTRKDLKVDYERADGYVDTFQRHFDEVATGAREGTIKAVQYKAERESWDIRDTMTNKSIGEGFGATAEEAIADRQKFILRDLNNWLLRRSEAEKRLKSDYLLVKKGETSPGQHEILSQVPFGKTHEEVIKNAEQHHGMEWTQDLGELWYVPLPESLKTKIRLEGQRISQNALQSLKQAYA</sequence>
<dbReference type="AlphaFoldDB" id="A0A6M3XPR9"/>